<evidence type="ECO:0000256" key="8">
    <source>
        <dbReference type="PIRSR" id="PIRSR000138-2"/>
    </source>
</evidence>
<protein>
    <recommendedName>
        <fullName evidence="2">(S)-2-hydroxy-acid oxidase</fullName>
        <ecNumber evidence="2">1.1.3.15</ecNumber>
    </recommendedName>
</protein>
<sequence>MSLVSVSDYEHKAIDKLPRYALDYYRSGSDSQTTLELNKTAFQRLRIRPRHLRDVSQRSTHTTVFGYEFNVPIGIAPTAMHRMAHDDGEIASAKAAEKFGTVFILSTLSTTSIEEVARQAPDVHKWYQLYISKDRELTKSMVRRAETCNYKAIVLTVDAPIFGIRRADVQNKFQLPKHLKLENFAEKGIVNSDGGSGINEYVKKQFDASITWNDVKWLVGFSKLPVILKGILTKEDALLAVETGCKGIIVSNHGARQLDTVAASIEALPEISKAVGDKLVVMMDGGITQGTDVFKAIALGARMVFLGRPILWGLTVDGQNGVEDVLKIVCNEFDTTLALAGTPTVGDISKEYVLHEIEFSKL</sequence>
<evidence type="ECO:0000256" key="2">
    <source>
        <dbReference type="ARBA" id="ARBA00013087"/>
    </source>
</evidence>
<evidence type="ECO:0000313" key="11">
    <source>
        <dbReference type="Proteomes" id="UP001151699"/>
    </source>
</evidence>
<name>A0A9Q0S6E5_9DIPT</name>
<evidence type="ECO:0000256" key="7">
    <source>
        <dbReference type="PIRSR" id="PIRSR000138-1"/>
    </source>
</evidence>
<keyword evidence="11" id="KW-1185">Reference proteome</keyword>
<dbReference type="EC" id="1.1.3.15" evidence="2"/>
<evidence type="ECO:0000259" key="9">
    <source>
        <dbReference type="PROSITE" id="PS51349"/>
    </source>
</evidence>
<feature type="binding site" evidence="8">
    <location>
        <position position="156"/>
    </location>
    <ligand>
        <name>FMN</name>
        <dbReference type="ChEBI" id="CHEBI:58210"/>
    </ligand>
</feature>
<dbReference type="AlphaFoldDB" id="A0A9Q0S6E5"/>
<dbReference type="InterPro" id="IPR013785">
    <property type="entry name" value="Aldolase_TIM"/>
</dbReference>
<evidence type="ECO:0000256" key="6">
    <source>
        <dbReference type="ARBA" id="ARBA00029327"/>
    </source>
</evidence>
<evidence type="ECO:0000256" key="1">
    <source>
        <dbReference type="ARBA" id="ARBA00001917"/>
    </source>
</evidence>
<dbReference type="Pfam" id="PF01070">
    <property type="entry name" value="FMN_dh"/>
    <property type="match status" value="1"/>
</dbReference>
<keyword evidence="3" id="KW-0560">Oxidoreductase</keyword>
<evidence type="ECO:0000256" key="5">
    <source>
        <dbReference type="ARBA" id="ARBA00029325"/>
    </source>
</evidence>
<dbReference type="PIRSF" id="PIRSF000138">
    <property type="entry name" value="Al-hdrx_acd_dh"/>
    <property type="match status" value="1"/>
</dbReference>
<feature type="binding site" evidence="8">
    <location>
        <position position="128"/>
    </location>
    <ligand>
        <name>FMN</name>
        <dbReference type="ChEBI" id="CHEBI:58210"/>
    </ligand>
</feature>
<dbReference type="InterPro" id="IPR012133">
    <property type="entry name" value="Alpha-hydoxy_acid_DH_FMN"/>
</dbReference>
<dbReference type="GO" id="GO:0010181">
    <property type="term" value="F:FMN binding"/>
    <property type="evidence" value="ECO:0007669"/>
    <property type="project" value="InterPro"/>
</dbReference>
<feature type="binding site" evidence="8">
    <location>
        <position position="165"/>
    </location>
    <ligand>
        <name>glyoxylate</name>
        <dbReference type="ChEBI" id="CHEBI:36655"/>
    </ligand>
</feature>
<feature type="binding site" evidence="8">
    <location>
        <position position="256"/>
    </location>
    <ligand>
        <name>glyoxylate</name>
        <dbReference type="ChEBI" id="CHEBI:36655"/>
    </ligand>
</feature>
<comment type="catalytic activity">
    <reaction evidence="5">
        <text>a (2S)-2-hydroxycarboxylate + O2 = a 2-oxocarboxylate + H2O2</text>
        <dbReference type="Rhea" id="RHEA:16789"/>
        <dbReference type="ChEBI" id="CHEBI:15379"/>
        <dbReference type="ChEBI" id="CHEBI:16240"/>
        <dbReference type="ChEBI" id="CHEBI:35179"/>
        <dbReference type="ChEBI" id="CHEBI:58123"/>
        <dbReference type="EC" id="1.1.3.15"/>
    </reaction>
    <physiologicalReaction direction="left-to-right" evidence="5">
        <dbReference type="Rhea" id="RHEA:16790"/>
    </physiologicalReaction>
</comment>
<dbReference type="GO" id="GO:0003973">
    <property type="term" value="F:(S)-2-hydroxy-acid oxidase activity"/>
    <property type="evidence" value="ECO:0007669"/>
    <property type="project" value="UniProtKB-EC"/>
</dbReference>
<dbReference type="SUPFAM" id="SSF51395">
    <property type="entry name" value="FMN-linked oxidoreductases"/>
    <property type="match status" value="1"/>
</dbReference>
<feature type="domain" description="FMN hydroxy acid dehydrogenase" evidence="9">
    <location>
        <begin position="1"/>
        <end position="358"/>
    </location>
</feature>
<feature type="active site" description="Proton acceptor" evidence="7">
    <location>
        <position position="253"/>
    </location>
</feature>
<dbReference type="PROSITE" id="PS00557">
    <property type="entry name" value="FMN_HYDROXY_ACID_DH_1"/>
    <property type="match status" value="1"/>
</dbReference>
<evidence type="ECO:0000256" key="4">
    <source>
        <dbReference type="ARBA" id="ARBA00024042"/>
    </source>
</evidence>
<keyword evidence="8" id="KW-0285">Flavoprotein</keyword>
<comment type="similarity">
    <text evidence="4">Belongs to the FMN-dependent alpha-hydroxy acid dehydrogenase family.</text>
</comment>
<evidence type="ECO:0000313" key="10">
    <source>
        <dbReference type="EMBL" id="KAJ6647107.1"/>
    </source>
</evidence>
<proteinExistence type="inferred from homology"/>
<feature type="binding site" evidence="8">
    <location>
        <position position="106"/>
    </location>
    <ligand>
        <name>FMN</name>
        <dbReference type="ChEBI" id="CHEBI:58210"/>
    </ligand>
</feature>
<dbReference type="PANTHER" id="PTHR10578:SF149">
    <property type="entry name" value="2-HYDROXYACID OXIDASE 2"/>
    <property type="match status" value="1"/>
</dbReference>
<dbReference type="InterPro" id="IPR037396">
    <property type="entry name" value="FMN_HAD"/>
</dbReference>
<feature type="binding site" evidence="8">
    <location>
        <position position="24"/>
    </location>
    <ligand>
        <name>glyoxylate</name>
        <dbReference type="ChEBI" id="CHEBI:36655"/>
    </ligand>
</feature>
<gene>
    <name evidence="10" type="primary">GLO5</name>
    <name evidence="10" type="ORF">Bhyg_02327</name>
</gene>
<feature type="binding site" evidence="8">
    <location>
        <position position="253"/>
    </location>
    <ligand>
        <name>glyoxylate</name>
        <dbReference type="ChEBI" id="CHEBI:36655"/>
    </ligand>
</feature>
<dbReference type="FunFam" id="3.20.20.70:FF:000056">
    <property type="entry name" value="hydroxyacid oxidase 2"/>
    <property type="match status" value="1"/>
</dbReference>
<dbReference type="PROSITE" id="PS51349">
    <property type="entry name" value="FMN_HYDROXY_ACID_DH_2"/>
    <property type="match status" value="1"/>
</dbReference>
<keyword evidence="8" id="KW-0288">FMN</keyword>
<feature type="binding site" evidence="8">
    <location>
        <begin position="77"/>
        <end position="79"/>
    </location>
    <ligand>
        <name>FMN</name>
        <dbReference type="ChEBI" id="CHEBI:58210"/>
    </ligand>
</feature>
<dbReference type="CDD" id="cd02809">
    <property type="entry name" value="alpha_hydroxyacid_oxid_FMN"/>
    <property type="match status" value="1"/>
</dbReference>
<feature type="binding site" evidence="8">
    <location>
        <begin position="307"/>
        <end position="308"/>
    </location>
    <ligand>
        <name>FMN</name>
        <dbReference type="ChEBI" id="CHEBI:58210"/>
    </ligand>
</feature>
<organism evidence="10 11">
    <name type="scientific">Pseudolycoriella hygida</name>
    <dbReference type="NCBI Taxonomy" id="35572"/>
    <lineage>
        <taxon>Eukaryota</taxon>
        <taxon>Metazoa</taxon>
        <taxon>Ecdysozoa</taxon>
        <taxon>Arthropoda</taxon>
        <taxon>Hexapoda</taxon>
        <taxon>Insecta</taxon>
        <taxon>Pterygota</taxon>
        <taxon>Neoptera</taxon>
        <taxon>Endopterygota</taxon>
        <taxon>Diptera</taxon>
        <taxon>Nematocera</taxon>
        <taxon>Sciaroidea</taxon>
        <taxon>Sciaridae</taxon>
        <taxon>Pseudolycoriella</taxon>
    </lineage>
</organism>
<dbReference type="InterPro" id="IPR008259">
    <property type="entry name" value="FMN_hydac_DH_AS"/>
</dbReference>
<accession>A0A9Q0S6E5</accession>
<comment type="catalytic activity">
    <reaction evidence="6">
        <text>2-hydroxyoctanoate + O2 = 2-oxooctanoate + H2O2</text>
        <dbReference type="Rhea" id="RHEA:67940"/>
        <dbReference type="ChEBI" id="CHEBI:15379"/>
        <dbReference type="ChEBI" id="CHEBI:16240"/>
        <dbReference type="ChEBI" id="CHEBI:133514"/>
        <dbReference type="ChEBI" id="CHEBI:176689"/>
    </reaction>
    <physiologicalReaction direction="left-to-right" evidence="6">
        <dbReference type="Rhea" id="RHEA:67941"/>
    </physiologicalReaction>
</comment>
<dbReference type="GO" id="GO:0005782">
    <property type="term" value="C:peroxisomal matrix"/>
    <property type="evidence" value="ECO:0007669"/>
    <property type="project" value="TreeGrafter"/>
</dbReference>
<comment type="caution">
    <text evidence="10">The sequence shown here is derived from an EMBL/GenBank/DDBJ whole genome shotgun (WGS) entry which is preliminary data.</text>
</comment>
<dbReference type="InterPro" id="IPR000262">
    <property type="entry name" value="FMN-dep_DH"/>
</dbReference>
<dbReference type="OrthoDB" id="25826at2759"/>
<evidence type="ECO:0000256" key="3">
    <source>
        <dbReference type="ARBA" id="ARBA00023002"/>
    </source>
</evidence>
<dbReference type="EMBL" id="WJQU01000001">
    <property type="protein sequence ID" value="KAJ6647107.1"/>
    <property type="molecule type" value="Genomic_DNA"/>
</dbReference>
<dbReference type="GO" id="GO:0001561">
    <property type="term" value="P:fatty acid alpha-oxidation"/>
    <property type="evidence" value="ECO:0007669"/>
    <property type="project" value="TreeGrafter"/>
</dbReference>
<reference evidence="10" key="1">
    <citation type="submission" date="2022-07" db="EMBL/GenBank/DDBJ databases">
        <authorList>
            <person name="Trinca V."/>
            <person name="Uliana J.V.C."/>
            <person name="Torres T.T."/>
            <person name="Ward R.J."/>
            <person name="Monesi N."/>
        </authorList>
    </citation>
    <scope>NUCLEOTIDE SEQUENCE</scope>
    <source>
        <strain evidence="10">HSMRA1968</strain>
        <tissue evidence="10">Whole embryos</tissue>
    </source>
</reference>
<feature type="binding site" evidence="8">
    <location>
        <position position="251"/>
    </location>
    <ligand>
        <name>FMN</name>
        <dbReference type="ChEBI" id="CHEBI:58210"/>
    </ligand>
</feature>
<feature type="binding site" evidence="8">
    <location>
        <position position="229"/>
    </location>
    <ligand>
        <name>FMN</name>
        <dbReference type="ChEBI" id="CHEBI:58210"/>
    </ligand>
</feature>
<dbReference type="Gene3D" id="3.20.20.70">
    <property type="entry name" value="Aldolase class I"/>
    <property type="match status" value="1"/>
</dbReference>
<feature type="binding site" evidence="8">
    <location>
        <position position="130"/>
    </location>
    <ligand>
        <name>FMN</name>
        <dbReference type="ChEBI" id="CHEBI:58210"/>
    </ligand>
</feature>
<comment type="cofactor">
    <cofactor evidence="1">
        <name>FMN</name>
        <dbReference type="ChEBI" id="CHEBI:58210"/>
    </cofactor>
</comment>
<dbReference type="PANTHER" id="PTHR10578">
    <property type="entry name" value="S -2-HYDROXY-ACID OXIDASE-RELATED"/>
    <property type="match status" value="1"/>
</dbReference>
<dbReference type="Proteomes" id="UP001151699">
    <property type="component" value="Chromosome A"/>
</dbReference>